<proteinExistence type="predicted"/>
<sequence length="123" mass="13823">MDQHILVNVLYGAHLHNIDIQEKRCQSKAVCADHVAAAGMATHDNVERDNEYYRDKGLPVPRPMSMTSHPWQSPLIQPVQIPLQSPSALQQINTLTRLGVIHKLTESGLHPLVQIIDKDVKHN</sequence>
<evidence type="ECO:0000313" key="1">
    <source>
        <dbReference type="EMBL" id="KAJ7404201.1"/>
    </source>
</evidence>
<organism evidence="1 2">
    <name type="scientific">Willisornis vidua</name>
    <name type="common">Xingu scale-backed antbird</name>
    <dbReference type="NCBI Taxonomy" id="1566151"/>
    <lineage>
        <taxon>Eukaryota</taxon>
        <taxon>Metazoa</taxon>
        <taxon>Chordata</taxon>
        <taxon>Craniata</taxon>
        <taxon>Vertebrata</taxon>
        <taxon>Euteleostomi</taxon>
        <taxon>Archelosauria</taxon>
        <taxon>Archosauria</taxon>
        <taxon>Dinosauria</taxon>
        <taxon>Saurischia</taxon>
        <taxon>Theropoda</taxon>
        <taxon>Coelurosauria</taxon>
        <taxon>Aves</taxon>
        <taxon>Neognathae</taxon>
        <taxon>Neoaves</taxon>
        <taxon>Telluraves</taxon>
        <taxon>Australaves</taxon>
        <taxon>Passeriformes</taxon>
        <taxon>Thamnophilidae</taxon>
        <taxon>Willisornis</taxon>
    </lineage>
</organism>
<comment type="caution">
    <text evidence="1">The sequence shown here is derived from an EMBL/GenBank/DDBJ whole genome shotgun (WGS) entry which is preliminary data.</text>
</comment>
<name>A0ABQ9CKK4_9PASS</name>
<protein>
    <submittedName>
        <fullName evidence="1">Uncharacterized protein</fullName>
    </submittedName>
</protein>
<evidence type="ECO:0000313" key="2">
    <source>
        <dbReference type="Proteomes" id="UP001145742"/>
    </source>
</evidence>
<accession>A0ABQ9CKK4</accession>
<dbReference type="Proteomes" id="UP001145742">
    <property type="component" value="Unassembled WGS sequence"/>
</dbReference>
<gene>
    <name evidence="1" type="ORF">WISP_146933</name>
</gene>
<dbReference type="EMBL" id="WHWB01034784">
    <property type="protein sequence ID" value="KAJ7404201.1"/>
    <property type="molecule type" value="Genomic_DNA"/>
</dbReference>
<reference evidence="1" key="1">
    <citation type="submission" date="2019-10" db="EMBL/GenBank/DDBJ databases">
        <authorList>
            <person name="Soares A.E.R."/>
            <person name="Aleixo A."/>
            <person name="Schneider P."/>
            <person name="Miyaki C.Y."/>
            <person name="Schneider M.P."/>
            <person name="Mello C."/>
            <person name="Vasconcelos A.T.R."/>
        </authorList>
    </citation>
    <scope>NUCLEOTIDE SEQUENCE</scope>
    <source>
        <tissue evidence="1">Muscle</tissue>
    </source>
</reference>
<keyword evidence="2" id="KW-1185">Reference proteome</keyword>